<feature type="non-terminal residue" evidence="2">
    <location>
        <position position="78"/>
    </location>
</feature>
<dbReference type="PANTHER" id="PTHR33112:SF16">
    <property type="entry name" value="HETEROKARYON INCOMPATIBILITY DOMAIN-CONTAINING PROTEIN"/>
    <property type="match status" value="1"/>
</dbReference>
<accession>A0A7C8MN07</accession>
<dbReference type="Proteomes" id="UP000481861">
    <property type="component" value="Unassembled WGS sequence"/>
</dbReference>
<gene>
    <name evidence="2" type="ORF">BDV95DRAFT_459582</name>
</gene>
<reference evidence="2 3" key="1">
    <citation type="submission" date="2020-01" db="EMBL/GenBank/DDBJ databases">
        <authorList>
            <consortium name="DOE Joint Genome Institute"/>
            <person name="Haridas S."/>
            <person name="Albert R."/>
            <person name="Binder M."/>
            <person name="Bloem J."/>
            <person name="Labutti K."/>
            <person name="Salamov A."/>
            <person name="Andreopoulos B."/>
            <person name="Baker S.E."/>
            <person name="Barry K."/>
            <person name="Bills G."/>
            <person name="Bluhm B.H."/>
            <person name="Cannon C."/>
            <person name="Castanera R."/>
            <person name="Culley D.E."/>
            <person name="Daum C."/>
            <person name="Ezra D."/>
            <person name="Gonzalez J.B."/>
            <person name="Henrissat B."/>
            <person name="Kuo A."/>
            <person name="Liang C."/>
            <person name="Lipzen A."/>
            <person name="Lutzoni F."/>
            <person name="Magnuson J."/>
            <person name="Mondo S."/>
            <person name="Nolan M."/>
            <person name="Ohm R."/>
            <person name="Pangilinan J."/>
            <person name="Park H.-J.H."/>
            <person name="Ramirez L."/>
            <person name="Alfaro M."/>
            <person name="Sun H."/>
            <person name="Tritt A."/>
            <person name="Yoshinaga Y."/>
            <person name="Zwiers L.-H.L."/>
            <person name="Turgeon B.G."/>
            <person name="Goodwin S.B."/>
            <person name="Spatafora J.W."/>
            <person name="Crous P.W."/>
            <person name="Grigoriev I.V."/>
        </authorList>
    </citation>
    <scope>NUCLEOTIDE SEQUENCE [LARGE SCALE GENOMIC DNA]</scope>
    <source>
        <strain evidence="2 3">CBS 611.86</strain>
    </source>
</reference>
<sequence length="78" mass="8829">YIALSYCWGRSTTCLTTTTKTLPLHIKGIAPTSFPSLFQDVMDICRRLGIRYLWADALCILQDSTEDWQLEAAKMADV</sequence>
<dbReference type="Pfam" id="PF06985">
    <property type="entry name" value="HET"/>
    <property type="match status" value="1"/>
</dbReference>
<proteinExistence type="predicted"/>
<dbReference type="AlphaFoldDB" id="A0A7C8MN07"/>
<dbReference type="PANTHER" id="PTHR33112">
    <property type="entry name" value="DOMAIN PROTEIN, PUTATIVE-RELATED"/>
    <property type="match status" value="1"/>
</dbReference>
<organism evidence="2 3">
    <name type="scientific">Massariosphaeria phaeospora</name>
    <dbReference type="NCBI Taxonomy" id="100035"/>
    <lineage>
        <taxon>Eukaryota</taxon>
        <taxon>Fungi</taxon>
        <taxon>Dikarya</taxon>
        <taxon>Ascomycota</taxon>
        <taxon>Pezizomycotina</taxon>
        <taxon>Dothideomycetes</taxon>
        <taxon>Pleosporomycetidae</taxon>
        <taxon>Pleosporales</taxon>
        <taxon>Pleosporales incertae sedis</taxon>
        <taxon>Massariosphaeria</taxon>
    </lineage>
</organism>
<name>A0A7C8MN07_9PLEO</name>
<dbReference type="EMBL" id="JAADJZ010000013">
    <property type="protein sequence ID" value="KAF2870785.1"/>
    <property type="molecule type" value="Genomic_DNA"/>
</dbReference>
<comment type="caution">
    <text evidence="2">The sequence shown here is derived from an EMBL/GenBank/DDBJ whole genome shotgun (WGS) entry which is preliminary data.</text>
</comment>
<protein>
    <submittedName>
        <fullName evidence="2">Heterokaryon incompatibility</fullName>
    </submittedName>
</protein>
<dbReference type="OrthoDB" id="2958217at2759"/>
<evidence type="ECO:0000259" key="1">
    <source>
        <dbReference type="Pfam" id="PF06985"/>
    </source>
</evidence>
<feature type="non-terminal residue" evidence="2">
    <location>
        <position position="1"/>
    </location>
</feature>
<evidence type="ECO:0000313" key="2">
    <source>
        <dbReference type="EMBL" id="KAF2870785.1"/>
    </source>
</evidence>
<feature type="domain" description="Heterokaryon incompatibility" evidence="1">
    <location>
        <begin position="1"/>
        <end position="78"/>
    </location>
</feature>
<evidence type="ECO:0000313" key="3">
    <source>
        <dbReference type="Proteomes" id="UP000481861"/>
    </source>
</evidence>
<dbReference type="InterPro" id="IPR010730">
    <property type="entry name" value="HET"/>
</dbReference>
<keyword evidence="3" id="KW-1185">Reference proteome</keyword>